<dbReference type="PROSITE" id="PS50942">
    <property type="entry name" value="ENTH"/>
    <property type="match status" value="1"/>
</dbReference>
<feature type="region of interest" description="Disordered" evidence="1">
    <location>
        <begin position="1"/>
        <end position="22"/>
    </location>
</feature>
<feature type="compositionally biased region" description="Low complexity" evidence="1">
    <location>
        <begin position="363"/>
        <end position="419"/>
    </location>
</feature>
<dbReference type="OrthoDB" id="983479at2759"/>
<dbReference type="EMBL" id="CAKKNE010000001">
    <property type="protein sequence ID" value="CAH0364076.1"/>
    <property type="molecule type" value="Genomic_DNA"/>
</dbReference>
<sequence length="521" mass="55485">MDPFGRPDPNGAEALPGESTREYIARQEKLKTEARARMRAKFGGGGLGGVGSDGSYRGGTTMQGVGSNSDYDPSTGKYRGQKTGIQSLREGEFTSDNVKDAALEAASKLKKFGAKLAEEDTVRDLSKTAKSTAAGFMRAAQGGEFFEPTEEWRKLVHRMIHKDDLPAPSITDLRTLTRYMGDRRKAADIFDDIRKALKPTPAYRALQRALACVRHLVVNGPEHVVDRAWHLRREIQDLEGYDSTKGYLGTRNDEGRFVREKAKELATLLDDFDQIRELRADAARNTYEGDRKPAYNEGASGRYDSYSGGGGFERSRRNSYDPDLRDSSPVPKEPEPAAPVADLLDLNLGGDDDDFGAFETAGASQASAPADDGFAAFQGAPAADDDFAGFQSAPTPALAAPPGDAPPAAATDEWAAFAAAPPPPPQPGFASFGAAPSQMMSGASPAERFMADGQLFSSMGAPSQNGPGLIPPPANGFPSYLPSPSALNANAAPPPRQRWSSNAATEKDAFSDLLGGELGGK</sequence>
<feature type="compositionally biased region" description="Polar residues" evidence="1">
    <location>
        <begin position="455"/>
        <end position="466"/>
    </location>
</feature>
<gene>
    <name evidence="3" type="ORF">PCAL00307_LOCUS8339</name>
    <name evidence="4" type="ORF">PECAL_1P04280</name>
</gene>
<dbReference type="InterPro" id="IPR013809">
    <property type="entry name" value="ENTH"/>
</dbReference>
<protein>
    <recommendedName>
        <fullName evidence="2">ENTH domain-containing protein</fullName>
    </recommendedName>
</protein>
<dbReference type="Pfam" id="PF01417">
    <property type="entry name" value="ENTH"/>
    <property type="match status" value="1"/>
</dbReference>
<keyword evidence="5" id="KW-1185">Reference proteome</keyword>
<feature type="compositionally biased region" description="Low complexity" evidence="1">
    <location>
        <begin position="482"/>
        <end position="491"/>
    </location>
</feature>
<evidence type="ECO:0000313" key="4">
    <source>
        <dbReference type="EMBL" id="CAH0364076.1"/>
    </source>
</evidence>
<dbReference type="InterPro" id="IPR008942">
    <property type="entry name" value="ENTH_VHS"/>
</dbReference>
<feature type="region of interest" description="Disordered" evidence="1">
    <location>
        <begin position="41"/>
        <end position="80"/>
    </location>
</feature>
<feature type="region of interest" description="Disordered" evidence="1">
    <location>
        <begin position="363"/>
        <end position="521"/>
    </location>
</feature>
<accession>A0A7S3ZSW3</accession>
<feature type="region of interest" description="Disordered" evidence="1">
    <location>
        <begin position="289"/>
        <end position="337"/>
    </location>
</feature>
<feature type="compositionally biased region" description="Polar residues" evidence="1">
    <location>
        <begin position="60"/>
        <end position="72"/>
    </location>
</feature>
<reference evidence="3" key="1">
    <citation type="submission" date="2021-01" db="EMBL/GenBank/DDBJ databases">
        <authorList>
            <person name="Corre E."/>
            <person name="Pelletier E."/>
            <person name="Niang G."/>
            <person name="Scheremetjew M."/>
            <person name="Finn R."/>
            <person name="Kale V."/>
            <person name="Holt S."/>
            <person name="Cochrane G."/>
            <person name="Meng A."/>
            <person name="Brown T."/>
            <person name="Cohen L."/>
        </authorList>
    </citation>
    <scope>NUCLEOTIDE SEQUENCE</scope>
    <source>
        <strain evidence="3">CCMP1756</strain>
    </source>
</reference>
<proteinExistence type="predicted"/>
<organism evidence="3">
    <name type="scientific">Pelagomonas calceolata</name>
    <dbReference type="NCBI Taxonomy" id="35677"/>
    <lineage>
        <taxon>Eukaryota</taxon>
        <taxon>Sar</taxon>
        <taxon>Stramenopiles</taxon>
        <taxon>Ochrophyta</taxon>
        <taxon>Pelagophyceae</taxon>
        <taxon>Pelagomonadales</taxon>
        <taxon>Pelagomonadaceae</taxon>
        <taxon>Pelagomonas</taxon>
    </lineage>
</organism>
<feature type="compositionally biased region" description="Gly residues" evidence="1">
    <location>
        <begin position="42"/>
        <end position="52"/>
    </location>
</feature>
<dbReference type="EMBL" id="HBIW01009767">
    <property type="protein sequence ID" value="CAE0692903.1"/>
    <property type="molecule type" value="Transcribed_RNA"/>
</dbReference>
<dbReference type="Proteomes" id="UP000789595">
    <property type="component" value="Unassembled WGS sequence"/>
</dbReference>
<evidence type="ECO:0000256" key="1">
    <source>
        <dbReference type="SAM" id="MobiDB-lite"/>
    </source>
</evidence>
<feature type="compositionally biased region" description="Basic and acidic residues" evidence="1">
    <location>
        <begin position="313"/>
        <end position="326"/>
    </location>
</feature>
<name>A0A7S3ZSW3_9STRA</name>
<dbReference type="AlphaFoldDB" id="A0A7S3ZSW3"/>
<dbReference type="Gene3D" id="1.25.40.90">
    <property type="match status" value="1"/>
</dbReference>
<reference evidence="4" key="2">
    <citation type="submission" date="2021-11" db="EMBL/GenBank/DDBJ databases">
        <authorList>
            <consortium name="Genoscope - CEA"/>
            <person name="William W."/>
        </authorList>
    </citation>
    <scope>NUCLEOTIDE SEQUENCE</scope>
</reference>
<feature type="domain" description="ENTH" evidence="2">
    <location>
        <begin position="144"/>
        <end position="279"/>
    </location>
</feature>
<dbReference type="SUPFAM" id="SSF48464">
    <property type="entry name" value="ENTH/VHS domain"/>
    <property type="match status" value="1"/>
</dbReference>
<evidence type="ECO:0000259" key="2">
    <source>
        <dbReference type="PROSITE" id="PS50942"/>
    </source>
</evidence>
<evidence type="ECO:0000313" key="3">
    <source>
        <dbReference type="EMBL" id="CAE0692903.1"/>
    </source>
</evidence>
<evidence type="ECO:0000313" key="5">
    <source>
        <dbReference type="Proteomes" id="UP000789595"/>
    </source>
</evidence>